<keyword evidence="3" id="KW-1185">Reference proteome</keyword>
<feature type="transmembrane region" description="Helical" evidence="1">
    <location>
        <begin position="245"/>
        <end position="262"/>
    </location>
</feature>
<dbReference type="RefSeq" id="WP_390302496.1">
    <property type="nucleotide sequence ID" value="NZ_JBHRRZ010000003.1"/>
</dbReference>
<feature type="transmembrane region" description="Helical" evidence="1">
    <location>
        <begin position="217"/>
        <end position="233"/>
    </location>
</feature>
<dbReference type="EMBL" id="JBHRRZ010000003">
    <property type="protein sequence ID" value="MFC2947248.1"/>
    <property type="molecule type" value="Genomic_DNA"/>
</dbReference>
<feature type="transmembrane region" description="Helical" evidence="1">
    <location>
        <begin position="268"/>
        <end position="284"/>
    </location>
</feature>
<feature type="transmembrane region" description="Helical" evidence="1">
    <location>
        <begin position="58"/>
        <end position="79"/>
    </location>
</feature>
<evidence type="ECO:0000313" key="2">
    <source>
        <dbReference type="EMBL" id="MFC2947248.1"/>
    </source>
</evidence>
<keyword evidence="1" id="KW-1133">Transmembrane helix</keyword>
<protein>
    <submittedName>
        <fullName evidence="2">PDZ domain-containing protein</fullName>
    </submittedName>
</protein>
<proteinExistence type="predicted"/>
<feature type="transmembrane region" description="Helical" evidence="1">
    <location>
        <begin position="114"/>
        <end position="133"/>
    </location>
</feature>
<gene>
    <name evidence="2" type="ORF">ACFODW_02565</name>
</gene>
<comment type="caution">
    <text evidence="2">The sequence shown here is derived from an EMBL/GenBank/DDBJ whole genome shotgun (WGS) entry which is preliminary data.</text>
</comment>
<feature type="transmembrane region" description="Helical" evidence="1">
    <location>
        <begin position="139"/>
        <end position="159"/>
    </location>
</feature>
<evidence type="ECO:0000256" key="1">
    <source>
        <dbReference type="SAM" id="Phobius"/>
    </source>
</evidence>
<dbReference type="InterPro" id="IPR036034">
    <property type="entry name" value="PDZ_sf"/>
</dbReference>
<keyword evidence="1" id="KW-0472">Membrane</keyword>
<feature type="transmembrane region" description="Helical" evidence="1">
    <location>
        <begin position="16"/>
        <end position="37"/>
    </location>
</feature>
<evidence type="ECO:0000313" key="3">
    <source>
        <dbReference type="Proteomes" id="UP001595387"/>
    </source>
</evidence>
<organism evidence="2 3">
    <name type="scientific">Virgibacillus sediminis</name>
    <dbReference type="NCBI Taxonomy" id="202260"/>
    <lineage>
        <taxon>Bacteria</taxon>
        <taxon>Bacillati</taxon>
        <taxon>Bacillota</taxon>
        <taxon>Bacilli</taxon>
        <taxon>Bacillales</taxon>
        <taxon>Bacillaceae</taxon>
        <taxon>Virgibacillus</taxon>
    </lineage>
</organism>
<keyword evidence="1" id="KW-0812">Transmembrane</keyword>
<dbReference type="SUPFAM" id="SSF50156">
    <property type="entry name" value="PDZ domain-like"/>
    <property type="match status" value="1"/>
</dbReference>
<name>A0ABV7A2S1_9BACI</name>
<sequence length="391" mass="43741">MIQDWLHELLSAAGKLFIHPLTYWAILLILISGYVRIKRERKDFGVKVSPLFTEWRHTWKISIGAGFLLSMINLGAGMVFQFETILLLGWITLLLSLPYRFTLLSPAYTLGITYLLLLLLPIGDRLFFGGTMIDGLQQVNLLGIVLLLGILLIIEALLVRRAGQEGFPRLIPGRRGGWIGQHHLKKMSIIPFFTLVPMGAITPFADFWPYFSIGGESYGLVLIPFLLGFDYGVKSRLPQQAAGSLFKATLLLSLLVLLLAVGGIYQSLLIFVAAAAAIIGREYISYRHRIRERKGQPYFRKMGNGLRVLGIIQGTPADRMDIGVGETITKVNGRKVDTEEGFYQALQGSGAYFKLEVLNAFGEMRFVQGAFYEGDHYELGLVFVTGPHRER</sequence>
<accession>A0ABV7A2S1</accession>
<dbReference type="Proteomes" id="UP001595387">
    <property type="component" value="Unassembled WGS sequence"/>
</dbReference>
<dbReference type="Gene3D" id="2.30.42.10">
    <property type="match status" value="1"/>
</dbReference>
<reference evidence="3" key="1">
    <citation type="journal article" date="2019" name="Int. J. Syst. Evol. Microbiol.">
        <title>The Global Catalogue of Microorganisms (GCM) 10K type strain sequencing project: providing services to taxonomists for standard genome sequencing and annotation.</title>
        <authorList>
            <consortium name="The Broad Institute Genomics Platform"/>
            <consortium name="The Broad Institute Genome Sequencing Center for Infectious Disease"/>
            <person name="Wu L."/>
            <person name="Ma J."/>
        </authorList>
    </citation>
    <scope>NUCLEOTIDE SEQUENCE [LARGE SCALE GENOMIC DNA]</scope>
    <source>
        <strain evidence="3">KCTC 13193</strain>
    </source>
</reference>